<comment type="caution">
    <text evidence="5">The sequence shown here is derived from an EMBL/GenBank/DDBJ whole genome shotgun (WGS) entry which is preliminary data.</text>
</comment>
<dbReference type="InterPro" id="IPR001878">
    <property type="entry name" value="Znf_CCHC"/>
</dbReference>
<dbReference type="Proteomes" id="UP001291926">
    <property type="component" value="Unassembled WGS sequence"/>
</dbReference>
<feature type="coiled-coil region" evidence="2">
    <location>
        <begin position="3"/>
        <end position="30"/>
    </location>
</feature>
<dbReference type="InterPro" id="IPR036875">
    <property type="entry name" value="Znf_CCHC_sf"/>
</dbReference>
<dbReference type="Gene3D" id="4.10.60.10">
    <property type="entry name" value="Zinc finger, CCHC-type"/>
    <property type="match status" value="1"/>
</dbReference>
<dbReference type="SUPFAM" id="SSF57756">
    <property type="entry name" value="Retrovirus zinc finger-like domains"/>
    <property type="match status" value="1"/>
</dbReference>
<dbReference type="Pfam" id="PF00098">
    <property type="entry name" value="zf-CCHC"/>
    <property type="match status" value="1"/>
</dbReference>
<keyword evidence="1" id="KW-0479">Metal-binding</keyword>
<evidence type="ECO:0000313" key="6">
    <source>
        <dbReference type="Proteomes" id="UP001291926"/>
    </source>
</evidence>
<keyword evidence="1" id="KW-0862">Zinc</keyword>
<dbReference type="InterPro" id="IPR005162">
    <property type="entry name" value="Retrotrans_gag_dom"/>
</dbReference>
<accession>A0ABR0DKC2</accession>
<keyword evidence="6" id="KW-1185">Reference proteome</keyword>
<feature type="compositionally biased region" description="Polar residues" evidence="3">
    <location>
        <begin position="268"/>
        <end position="278"/>
    </location>
</feature>
<dbReference type="PANTHER" id="PTHR35046">
    <property type="entry name" value="ZINC KNUCKLE (CCHC-TYPE) FAMILY PROTEIN"/>
    <property type="match status" value="1"/>
</dbReference>
<evidence type="ECO:0000259" key="4">
    <source>
        <dbReference type="PROSITE" id="PS50158"/>
    </source>
</evidence>
<feature type="region of interest" description="Disordered" evidence="3">
    <location>
        <begin position="263"/>
        <end position="301"/>
    </location>
</feature>
<dbReference type="Gene3D" id="2.40.70.10">
    <property type="entry name" value="Acid Proteases"/>
    <property type="match status" value="1"/>
</dbReference>
<evidence type="ECO:0000256" key="1">
    <source>
        <dbReference type="PROSITE-ProRule" id="PRU00047"/>
    </source>
</evidence>
<dbReference type="CDD" id="cd00303">
    <property type="entry name" value="retropepsin_like"/>
    <property type="match status" value="1"/>
</dbReference>
<dbReference type="SUPFAM" id="SSF50630">
    <property type="entry name" value="Acid proteases"/>
    <property type="match status" value="1"/>
</dbReference>
<evidence type="ECO:0000313" key="5">
    <source>
        <dbReference type="EMBL" id="KAK4489657.1"/>
    </source>
</evidence>
<dbReference type="EMBL" id="JAYDYQ010001088">
    <property type="protein sequence ID" value="KAK4489657.1"/>
    <property type="molecule type" value="Genomic_DNA"/>
</dbReference>
<dbReference type="PROSITE" id="PS50158">
    <property type="entry name" value="ZF_CCHC"/>
    <property type="match status" value="1"/>
</dbReference>
<feature type="domain" description="CCHC-type" evidence="4">
    <location>
        <begin position="308"/>
        <end position="323"/>
    </location>
</feature>
<protein>
    <recommendedName>
        <fullName evidence="4">CCHC-type domain-containing protein</fullName>
    </recommendedName>
</protein>
<proteinExistence type="predicted"/>
<keyword evidence="1" id="KW-0863">Zinc-finger</keyword>
<evidence type="ECO:0000256" key="3">
    <source>
        <dbReference type="SAM" id="MobiDB-lite"/>
    </source>
</evidence>
<organism evidence="5 6">
    <name type="scientific">Penstemon davidsonii</name>
    <dbReference type="NCBI Taxonomy" id="160366"/>
    <lineage>
        <taxon>Eukaryota</taxon>
        <taxon>Viridiplantae</taxon>
        <taxon>Streptophyta</taxon>
        <taxon>Embryophyta</taxon>
        <taxon>Tracheophyta</taxon>
        <taxon>Spermatophyta</taxon>
        <taxon>Magnoliopsida</taxon>
        <taxon>eudicotyledons</taxon>
        <taxon>Gunneridae</taxon>
        <taxon>Pentapetalae</taxon>
        <taxon>asterids</taxon>
        <taxon>lamiids</taxon>
        <taxon>Lamiales</taxon>
        <taxon>Plantaginaceae</taxon>
        <taxon>Cheloneae</taxon>
        <taxon>Penstemon</taxon>
    </lineage>
</organism>
<sequence length="497" mass="56935">MDQAQIAQAIERLSNQIMQLDNRIIEHTANSDRRLANLEASIQNDDDESVAGGPRLVPRRNIRRPVNPRNNANEDMEERVLKSVKVEAPSFDGQLNPKVFLDWLSDMDHFFAWYDMSEARQVRFAKMKLVGQAKLYWINVERQLERAREEPITLWAEMKERLREKYVPLSYHQQLLDKWQSLRQGSMPVTEYISKFEEFMLRCNVTEDASVTLSRFRTGLRLELQRELIPHDVDSLERAYQIVIELERYLNLKAASVIKKANPHTMDSRTSTLGSKSISAPKDLNATYPSNNKGKGVSKDAQGRGTQKCYKCQGFGHFAAQCPTKEATRNMLATSSNVNGEEGEYEEEVYEPDFETSDPNLEDDEDDNPQLGVVRCTLAQPKSTDDWRRTSIFHTYVKSGDKSCKLIIDNGSCINVVSSHTISLLSLTPVDHPQPYRVAWIETSSIPVTQRCKVPIQFLSYKDEVWCDVVPMNAGHILLGRPWLYDHDVTIFGRTNS</sequence>
<dbReference type="PANTHER" id="PTHR35046:SF9">
    <property type="entry name" value="RNA-DIRECTED DNA POLYMERASE"/>
    <property type="match status" value="1"/>
</dbReference>
<name>A0ABR0DKC2_9LAMI</name>
<dbReference type="SMART" id="SM00343">
    <property type="entry name" value="ZnF_C2HC"/>
    <property type="match status" value="1"/>
</dbReference>
<gene>
    <name evidence="5" type="ORF">RD792_005469</name>
</gene>
<keyword evidence="2" id="KW-0175">Coiled coil</keyword>
<dbReference type="Pfam" id="PF03732">
    <property type="entry name" value="Retrotrans_gag"/>
    <property type="match status" value="1"/>
</dbReference>
<reference evidence="5 6" key="1">
    <citation type="journal article" date="2023" name="bioRxiv">
        <title>Genome report: Whole genome sequence and annotation of Penstemon davidsonii.</title>
        <authorList>
            <person name="Ostevik K.L."/>
            <person name="Alabady M."/>
            <person name="Zhang M."/>
            <person name="Rausher M.D."/>
        </authorList>
    </citation>
    <scope>NUCLEOTIDE SEQUENCE [LARGE SCALE GENOMIC DNA]</scope>
    <source>
        <strain evidence="5">DNT005</strain>
        <tissue evidence="5">Whole leaf</tissue>
    </source>
</reference>
<dbReference type="InterPro" id="IPR021109">
    <property type="entry name" value="Peptidase_aspartic_dom_sf"/>
</dbReference>
<evidence type="ECO:0000256" key="2">
    <source>
        <dbReference type="SAM" id="Coils"/>
    </source>
</evidence>